<sequence length="202" mass="20062">MTAAATLGVAGCSVFSPATVLKPYEPSDGSGTSLGDVQVRNVLLVSSGVDEPGVLSAVLVNSGDQSQDVDVSVDVDAGSAGSRTFSVPQGGSVHIGDPSGVAEGTSATDDDSGTESQDSWLQVPQVPVTPGQTVKVTFTVGGQEATVDAQVMLPCFEYATITPTAPAPTGTATETASATPSPSVTCGPAVGEDQTNQDESEG</sequence>
<comment type="caution">
    <text evidence="2">The sequence shown here is derived from an EMBL/GenBank/DDBJ whole genome shotgun (WGS) entry which is preliminary data.</text>
</comment>
<evidence type="ECO:0000256" key="1">
    <source>
        <dbReference type="SAM" id="MobiDB-lite"/>
    </source>
</evidence>
<feature type="region of interest" description="Disordered" evidence="1">
    <location>
        <begin position="163"/>
        <end position="202"/>
    </location>
</feature>
<accession>A0A2T0QY39</accession>
<evidence type="ECO:0000313" key="3">
    <source>
        <dbReference type="Proteomes" id="UP000238083"/>
    </source>
</evidence>
<name>A0A2T0QY39_9ACTN</name>
<feature type="region of interest" description="Disordered" evidence="1">
    <location>
        <begin position="80"/>
        <end position="120"/>
    </location>
</feature>
<organism evidence="2 3">
    <name type="scientific">Kineococcus rhizosphaerae</name>
    <dbReference type="NCBI Taxonomy" id="559628"/>
    <lineage>
        <taxon>Bacteria</taxon>
        <taxon>Bacillati</taxon>
        <taxon>Actinomycetota</taxon>
        <taxon>Actinomycetes</taxon>
        <taxon>Kineosporiales</taxon>
        <taxon>Kineosporiaceae</taxon>
        <taxon>Kineococcus</taxon>
    </lineage>
</organism>
<feature type="compositionally biased region" description="Low complexity" evidence="1">
    <location>
        <begin position="163"/>
        <end position="185"/>
    </location>
</feature>
<gene>
    <name evidence="2" type="ORF">CLV37_11465</name>
</gene>
<reference evidence="2 3" key="1">
    <citation type="submission" date="2018-03" db="EMBL/GenBank/DDBJ databases">
        <title>Genomic Encyclopedia of Archaeal and Bacterial Type Strains, Phase II (KMG-II): from individual species to whole genera.</title>
        <authorList>
            <person name="Goeker M."/>
        </authorList>
    </citation>
    <scope>NUCLEOTIDE SEQUENCE [LARGE SCALE GENOMIC DNA]</scope>
    <source>
        <strain evidence="2 3">DSM 19711</strain>
    </source>
</reference>
<evidence type="ECO:0008006" key="4">
    <source>
        <dbReference type="Google" id="ProtNLM"/>
    </source>
</evidence>
<protein>
    <recommendedName>
        <fullName evidence="4">Copper(I)-binding protein</fullName>
    </recommendedName>
</protein>
<proteinExistence type="predicted"/>
<dbReference type="AlphaFoldDB" id="A0A2T0QY39"/>
<keyword evidence="3" id="KW-1185">Reference proteome</keyword>
<dbReference type="Proteomes" id="UP000238083">
    <property type="component" value="Unassembled WGS sequence"/>
</dbReference>
<dbReference type="EMBL" id="PVZF01000014">
    <property type="protein sequence ID" value="PRY11111.1"/>
    <property type="molecule type" value="Genomic_DNA"/>
</dbReference>
<evidence type="ECO:0000313" key="2">
    <source>
        <dbReference type="EMBL" id="PRY11111.1"/>
    </source>
</evidence>